<reference evidence="2 3" key="1">
    <citation type="submission" date="2022-10" db="EMBL/GenBank/DDBJ databases">
        <title>Luteolibacter flavescens strain MCCC 1K03193, whole genome shotgun sequencing project.</title>
        <authorList>
            <person name="Zhao G."/>
            <person name="Shen L."/>
        </authorList>
    </citation>
    <scope>NUCLEOTIDE SEQUENCE [LARGE SCALE GENOMIC DNA]</scope>
    <source>
        <strain evidence="2 3">MCCC 1K03193</strain>
    </source>
</reference>
<evidence type="ECO:0000313" key="2">
    <source>
        <dbReference type="EMBL" id="MCW1883851.1"/>
    </source>
</evidence>
<proteinExistence type="predicted"/>
<gene>
    <name evidence="2" type="ORF">OKA04_03875</name>
</gene>
<comment type="caution">
    <text evidence="2">The sequence shown here is derived from an EMBL/GenBank/DDBJ whole genome shotgun (WGS) entry which is preliminary data.</text>
</comment>
<accession>A0ABT3FKR8</accession>
<dbReference type="Proteomes" id="UP001207930">
    <property type="component" value="Unassembled WGS sequence"/>
</dbReference>
<dbReference type="EMBL" id="JAPDDS010000002">
    <property type="protein sequence ID" value="MCW1883851.1"/>
    <property type="molecule type" value="Genomic_DNA"/>
</dbReference>
<sequence>MKALLLFLALCLPAVPAKADPFEGLETTDLCIAVVQRIESGGLTEKQATEILQKTIDRAKKEVEAYKPPDAKVVERLLAAEDLSASMTLIYSDGCTHGEAEEIRFTRKDDLLTVEAGETRRLGFSFSSVAENDKALRERFQNWQELVRQVVAAGPDSKWLAETTPEELLKRGRQFENLIGGAGFQKVAITLKSGKDQLVIKQENGNHFHQAMKWHSELVKALPDSKAKPILKPAAR</sequence>
<organism evidence="2 3">
    <name type="scientific">Luteolibacter flavescens</name>
    <dbReference type="NCBI Taxonomy" id="1859460"/>
    <lineage>
        <taxon>Bacteria</taxon>
        <taxon>Pseudomonadati</taxon>
        <taxon>Verrucomicrobiota</taxon>
        <taxon>Verrucomicrobiia</taxon>
        <taxon>Verrucomicrobiales</taxon>
        <taxon>Verrucomicrobiaceae</taxon>
        <taxon>Luteolibacter</taxon>
    </lineage>
</organism>
<keyword evidence="3" id="KW-1185">Reference proteome</keyword>
<evidence type="ECO:0008006" key="4">
    <source>
        <dbReference type="Google" id="ProtNLM"/>
    </source>
</evidence>
<dbReference type="RefSeq" id="WP_264499813.1">
    <property type="nucleotide sequence ID" value="NZ_JAPDDS010000002.1"/>
</dbReference>
<feature type="signal peptide" evidence="1">
    <location>
        <begin position="1"/>
        <end position="19"/>
    </location>
</feature>
<evidence type="ECO:0000256" key="1">
    <source>
        <dbReference type="SAM" id="SignalP"/>
    </source>
</evidence>
<name>A0ABT3FKR8_9BACT</name>
<feature type="chain" id="PRO_5046389106" description="DUF2066 domain-containing protein" evidence="1">
    <location>
        <begin position="20"/>
        <end position="236"/>
    </location>
</feature>
<keyword evidence="1" id="KW-0732">Signal</keyword>
<evidence type="ECO:0000313" key="3">
    <source>
        <dbReference type="Proteomes" id="UP001207930"/>
    </source>
</evidence>
<protein>
    <recommendedName>
        <fullName evidence="4">DUF2066 domain-containing protein</fullName>
    </recommendedName>
</protein>